<keyword evidence="2" id="KW-1185">Reference proteome</keyword>
<dbReference type="EMBL" id="LQPZ01000008">
    <property type="protein sequence ID" value="ORX07929.1"/>
    <property type="molecule type" value="Genomic_DNA"/>
</dbReference>
<evidence type="ECO:0008006" key="3">
    <source>
        <dbReference type="Google" id="ProtNLM"/>
    </source>
</evidence>
<proteinExistence type="predicted"/>
<name>A0A1X2EP89_9MYCO</name>
<evidence type="ECO:0000313" key="2">
    <source>
        <dbReference type="Proteomes" id="UP000193090"/>
    </source>
</evidence>
<gene>
    <name evidence="1" type="ORF">AWC30_03150</name>
</gene>
<protein>
    <recommendedName>
        <fullName evidence="3">ABM domain-containing protein</fullName>
    </recommendedName>
</protein>
<dbReference type="Proteomes" id="UP000193090">
    <property type="component" value="Unassembled WGS sequence"/>
</dbReference>
<dbReference type="OrthoDB" id="5182530at2"/>
<comment type="caution">
    <text evidence="1">The sequence shown here is derived from an EMBL/GenBank/DDBJ whole genome shotgun (WGS) entry which is preliminary data.</text>
</comment>
<evidence type="ECO:0000313" key="1">
    <source>
        <dbReference type="EMBL" id="ORX07929.1"/>
    </source>
</evidence>
<dbReference type="RefSeq" id="WP_085108048.1">
    <property type="nucleotide sequence ID" value="NZ_JACKSN010000122.1"/>
</dbReference>
<accession>A0A1X2EP89</accession>
<organism evidence="1 2">
    <name type="scientific">Mycolicibacillus trivialis</name>
    <dbReference type="NCBI Taxonomy" id="1798"/>
    <lineage>
        <taxon>Bacteria</taxon>
        <taxon>Bacillati</taxon>
        <taxon>Actinomycetota</taxon>
        <taxon>Actinomycetes</taxon>
        <taxon>Mycobacteriales</taxon>
        <taxon>Mycobacteriaceae</taxon>
        <taxon>Mycolicibacillus</taxon>
    </lineage>
</organism>
<sequence>MFARSTTVFAHPALIDDGVAHIRDRVMPVMQGIDGYVGLSLLADRRSGRCIITSSWLDRELMHASAAWVGPMRDSAAEVFGGPARVAEWEIKVLHRGRLTRRGAVARCTWAKADPDQLDRWVGNYRAAALPAMDGLDGFCSASLLVDRRSGLAVSCSSFEDRDALDRTRDEASTVRADLLRMLGATQVDVGEFELAVAHLRVPELVS</sequence>
<reference evidence="1 2" key="1">
    <citation type="submission" date="2016-01" db="EMBL/GenBank/DDBJ databases">
        <title>The new phylogeny of the genus Mycobacterium.</title>
        <authorList>
            <person name="Tarcisio F."/>
            <person name="Conor M."/>
            <person name="Antonella G."/>
            <person name="Elisabetta G."/>
            <person name="Giulia F.S."/>
            <person name="Sara T."/>
            <person name="Anna F."/>
            <person name="Clotilde B."/>
            <person name="Roberto B."/>
            <person name="Veronica D.S."/>
            <person name="Fabio R."/>
            <person name="Monica P."/>
            <person name="Olivier J."/>
            <person name="Enrico T."/>
            <person name="Nicola S."/>
        </authorList>
    </citation>
    <scope>NUCLEOTIDE SEQUENCE [LARGE SCALE GENOMIC DNA]</scope>
    <source>
        <strain evidence="1 2">DSM 44153</strain>
    </source>
</reference>
<dbReference type="AlphaFoldDB" id="A0A1X2EP89"/>
<dbReference type="Gene3D" id="3.30.70.100">
    <property type="match status" value="1"/>
</dbReference>
<dbReference type="STRING" id="1798.AWC30_03150"/>